<dbReference type="InterPro" id="IPR004142">
    <property type="entry name" value="NDRG"/>
</dbReference>
<evidence type="ECO:0000256" key="2">
    <source>
        <dbReference type="SAM" id="Phobius"/>
    </source>
</evidence>
<feature type="non-terminal residue" evidence="3">
    <location>
        <position position="1"/>
    </location>
</feature>
<dbReference type="PANTHER" id="PTHR11034">
    <property type="entry name" value="N-MYC DOWNSTREAM REGULATED"/>
    <property type="match status" value="1"/>
</dbReference>
<keyword evidence="2" id="KW-0472">Membrane</keyword>
<reference evidence="3" key="1">
    <citation type="submission" date="2014-07" db="EMBL/GenBank/DDBJ databases">
        <title>Identification of a novel salt tolerance gene in wild soybean by whole-genome sequencing.</title>
        <authorList>
            <person name="Lam H.-M."/>
            <person name="Qi X."/>
            <person name="Li M.-W."/>
            <person name="Liu X."/>
            <person name="Xie M."/>
            <person name="Ni M."/>
            <person name="Xu X."/>
        </authorList>
    </citation>
    <scope>NUCLEOTIDE SEQUENCE [LARGE SCALE GENOMIC DNA]</scope>
    <source>
        <tissue evidence="3">Root</tissue>
    </source>
</reference>
<comment type="similarity">
    <text evidence="1">Belongs to the NDRG family.</text>
</comment>
<protein>
    <submittedName>
        <fullName evidence="3">Pollen-specific protein SF21</fullName>
    </submittedName>
</protein>
<proteinExistence type="inferred from homology"/>
<organism evidence="3">
    <name type="scientific">Glycine soja</name>
    <name type="common">Wild soybean</name>
    <dbReference type="NCBI Taxonomy" id="3848"/>
    <lineage>
        <taxon>Eukaryota</taxon>
        <taxon>Viridiplantae</taxon>
        <taxon>Streptophyta</taxon>
        <taxon>Embryophyta</taxon>
        <taxon>Tracheophyta</taxon>
        <taxon>Spermatophyta</taxon>
        <taxon>Magnoliopsida</taxon>
        <taxon>eudicotyledons</taxon>
        <taxon>Gunneridae</taxon>
        <taxon>Pentapetalae</taxon>
        <taxon>rosids</taxon>
        <taxon>fabids</taxon>
        <taxon>Fabales</taxon>
        <taxon>Fabaceae</taxon>
        <taxon>Papilionoideae</taxon>
        <taxon>50 kb inversion clade</taxon>
        <taxon>NPAAA clade</taxon>
        <taxon>indigoferoid/millettioid clade</taxon>
        <taxon>Phaseoleae</taxon>
        <taxon>Glycine</taxon>
        <taxon>Glycine subgen. Soja</taxon>
    </lineage>
</organism>
<dbReference type="ESTHER" id="soybn-i1k636">
    <property type="family name" value="Ndr_family"/>
</dbReference>
<accession>A0A0B2R9M5</accession>
<evidence type="ECO:0000256" key="1">
    <source>
        <dbReference type="ARBA" id="ARBA00005598"/>
    </source>
</evidence>
<keyword evidence="2" id="KW-1133">Transmembrane helix</keyword>
<name>A0A0B2R9M5_GLYSO</name>
<dbReference type="Pfam" id="PF03096">
    <property type="entry name" value="Ndr"/>
    <property type="match status" value="2"/>
</dbReference>
<dbReference type="InterPro" id="IPR029058">
    <property type="entry name" value="AB_hydrolase_fold"/>
</dbReference>
<dbReference type="Gene3D" id="3.40.50.1820">
    <property type="entry name" value="alpha/beta hydrolase"/>
    <property type="match status" value="1"/>
</dbReference>
<sequence length="208" mass="23183">FLCVGYINFGLPFQEHHIQTGCGIMSIIVYDDPDKLALITYPDLALNCKCSQFIFFYLLSLVSRLYLYFTFCSRICLSSFLGYIMIALFVYIWKYDSIFYLCIGADMSCFQGLFFCPEAASLLLHNFCIYHISPPGHELGATANCAEDPIPSAEDLADQIIELNLNGSGAGVSTPSSTFFGSSLKKVIASRVPNTKIPYEYISTGLRQ</sequence>
<dbReference type="AlphaFoldDB" id="A0A0B2R9M5"/>
<evidence type="ECO:0000313" key="3">
    <source>
        <dbReference type="EMBL" id="KHN28457.1"/>
    </source>
</evidence>
<dbReference type="EMBL" id="KN652708">
    <property type="protein sequence ID" value="KHN28457.1"/>
    <property type="molecule type" value="Genomic_DNA"/>
</dbReference>
<keyword evidence="2" id="KW-0812">Transmembrane</keyword>
<dbReference type="Proteomes" id="UP000053555">
    <property type="component" value="Unassembled WGS sequence"/>
</dbReference>
<feature type="transmembrane region" description="Helical" evidence="2">
    <location>
        <begin position="65"/>
        <end position="92"/>
    </location>
</feature>
<gene>
    <name evidence="3" type="ORF">glysoja_049369</name>
</gene>